<dbReference type="EMBL" id="JYDI01000145">
    <property type="protein sequence ID" value="KRY50630.1"/>
    <property type="molecule type" value="Genomic_DNA"/>
</dbReference>
<comment type="caution">
    <text evidence="1">The sequence shown here is derived from an EMBL/GenBank/DDBJ whole genome shotgun (WGS) entry which is preliminary data.</text>
</comment>
<dbReference type="Proteomes" id="UP000054653">
    <property type="component" value="Unassembled WGS sequence"/>
</dbReference>
<organism evidence="1 2">
    <name type="scientific">Trichinella britovi</name>
    <name type="common">Parasitic roundworm</name>
    <dbReference type="NCBI Taxonomy" id="45882"/>
    <lineage>
        <taxon>Eukaryota</taxon>
        <taxon>Metazoa</taxon>
        <taxon>Ecdysozoa</taxon>
        <taxon>Nematoda</taxon>
        <taxon>Enoplea</taxon>
        <taxon>Dorylaimia</taxon>
        <taxon>Trichinellida</taxon>
        <taxon>Trichinellidae</taxon>
        <taxon>Trichinella</taxon>
    </lineage>
</organism>
<accession>A0A0V1CN42</accession>
<dbReference type="AlphaFoldDB" id="A0A0V1CN42"/>
<name>A0A0V1CN42_TRIBR</name>
<evidence type="ECO:0000313" key="1">
    <source>
        <dbReference type="EMBL" id="KRY50630.1"/>
    </source>
</evidence>
<evidence type="ECO:0000313" key="2">
    <source>
        <dbReference type="Proteomes" id="UP000054653"/>
    </source>
</evidence>
<keyword evidence="2" id="KW-1185">Reference proteome</keyword>
<proteinExistence type="predicted"/>
<gene>
    <name evidence="1" type="ORF">T03_15827</name>
</gene>
<protein>
    <submittedName>
        <fullName evidence="1">Uncharacterized protein</fullName>
    </submittedName>
</protein>
<sequence length="61" mass="6868">MGFLRGEIEALVVNFLQENNNIYPVAYRFCQQANKAGVLFAKGKTCSVRNLTIKKAALYNK</sequence>
<reference evidence="1 2" key="1">
    <citation type="submission" date="2015-01" db="EMBL/GenBank/DDBJ databases">
        <title>Evolution of Trichinella species and genotypes.</title>
        <authorList>
            <person name="Korhonen P.K."/>
            <person name="Edoardo P."/>
            <person name="Giuseppe L.R."/>
            <person name="Gasser R.B."/>
        </authorList>
    </citation>
    <scope>NUCLEOTIDE SEQUENCE [LARGE SCALE GENOMIC DNA]</scope>
    <source>
        <strain evidence="1">ISS120</strain>
    </source>
</reference>